<dbReference type="EMBL" id="JARQZJ010000049">
    <property type="protein sequence ID" value="KAK9878503.1"/>
    <property type="molecule type" value="Genomic_DNA"/>
</dbReference>
<evidence type="ECO:0000313" key="1">
    <source>
        <dbReference type="EMBL" id="KAK9878503.1"/>
    </source>
</evidence>
<reference evidence="1 2" key="1">
    <citation type="submission" date="2023-03" db="EMBL/GenBank/DDBJ databases">
        <title>Genome insight into feeding habits of ladybird beetles.</title>
        <authorList>
            <person name="Li H.-S."/>
            <person name="Huang Y.-H."/>
            <person name="Pang H."/>
        </authorList>
    </citation>
    <scope>NUCLEOTIDE SEQUENCE [LARGE SCALE GENOMIC DNA]</scope>
    <source>
        <strain evidence="1">SYSU_2023b</strain>
        <tissue evidence="1">Whole body</tissue>
    </source>
</reference>
<comment type="caution">
    <text evidence="1">The sequence shown here is derived from an EMBL/GenBank/DDBJ whole genome shotgun (WGS) entry which is preliminary data.</text>
</comment>
<name>A0AAW1UBL2_9CUCU</name>
<proteinExistence type="predicted"/>
<gene>
    <name evidence="1" type="ORF">WA026_022399</name>
</gene>
<dbReference type="Proteomes" id="UP001431783">
    <property type="component" value="Unassembled WGS sequence"/>
</dbReference>
<keyword evidence="2" id="KW-1185">Reference proteome</keyword>
<dbReference type="AlphaFoldDB" id="A0AAW1UBL2"/>
<evidence type="ECO:0000313" key="2">
    <source>
        <dbReference type="Proteomes" id="UP001431783"/>
    </source>
</evidence>
<organism evidence="1 2">
    <name type="scientific">Henosepilachna vigintioctopunctata</name>
    <dbReference type="NCBI Taxonomy" id="420089"/>
    <lineage>
        <taxon>Eukaryota</taxon>
        <taxon>Metazoa</taxon>
        <taxon>Ecdysozoa</taxon>
        <taxon>Arthropoda</taxon>
        <taxon>Hexapoda</taxon>
        <taxon>Insecta</taxon>
        <taxon>Pterygota</taxon>
        <taxon>Neoptera</taxon>
        <taxon>Endopterygota</taxon>
        <taxon>Coleoptera</taxon>
        <taxon>Polyphaga</taxon>
        <taxon>Cucujiformia</taxon>
        <taxon>Coccinelloidea</taxon>
        <taxon>Coccinellidae</taxon>
        <taxon>Epilachninae</taxon>
        <taxon>Epilachnini</taxon>
        <taxon>Henosepilachna</taxon>
    </lineage>
</organism>
<accession>A0AAW1UBL2</accession>
<protein>
    <submittedName>
        <fullName evidence="1">Uncharacterized protein</fullName>
    </submittedName>
</protein>
<sequence>MMHGSFSSIAMRNMIYFITHKSLNALEKVKSRKLIGGKFSDVLKYCRLPSKKCVDYVENYYCQVNGSKYWISSVTVYFSPSSRVTNLFQKMDINISLGITMLLSARVTYMSDNV</sequence>